<dbReference type="Gene3D" id="1.10.1040.10">
    <property type="entry name" value="N-(1-d-carboxylethyl)-l-norvaline Dehydrogenase, domain 2"/>
    <property type="match status" value="1"/>
</dbReference>
<dbReference type="SUPFAM" id="SSF51735">
    <property type="entry name" value="NAD(P)-binding Rossmann-fold domains"/>
    <property type="match status" value="1"/>
</dbReference>
<dbReference type="InterPro" id="IPR036291">
    <property type="entry name" value="NAD(P)-bd_dom_sf"/>
</dbReference>
<organism evidence="7 8">
    <name type="scientific">Oculimacula yallundae</name>
    <dbReference type="NCBI Taxonomy" id="86028"/>
    <lineage>
        <taxon>Eukaryota</taxon>
        <taxon>Fungi</taxon>
        <taxon>Dikarya</taxon>
        <taxon>Ascomycota</taxon>
        <taxon>Pezizomycotina</taxon>
        <taxon>Leotiomycetes</taxon>
        <taxon>Helotiales</taxon>
        <taxon>Ploettnerulaceae</taxon>
        <taxon>Oculimacula</taxon>
    </lineage>
</organism>
<sequence length="323" mass="34585">MAPRVLIFGTGSIGATYAFILSRAIPESNIITVCRSNYSAARTSGFTINSSLWGENLKVRPVVVRSVDEAAALNDSAPFDYILICSKALPTNPSTAELLKPAISPNTTIVLIQNGLAIEEPYSKLYPENPLLSTVVYLPATQISPGVIQHKEVAHLHIGSYPATPQVSNHAAHFAALIKAGGGTVEIHPDVQFERWSKLLVNASWNPMCALSRSADAALLAATPLAEGLVREVMLEIAAVAQKCGYERIDAELVEYQLKRATVREVPGVAPSMLSDALGGRSMEVEAIVGSVVRIAREKGVQIPMLRTLYVLATGLNRSFGNA</sequence>
<dbReference type="InterPro" id="IPR013332">
    <property type="entry name" value="KPR_N"/>
</dbReference>
<keyword evidence="3 4" id="KW-0560">Oxidoreductase</keyword>
<evidence type="ECO:0000259" key="5">
    <source>
        <dbReference type="Pfam" id="PF02558"/>
    </source>
</evidence>
<dbReference type="EMBL" id="JAZHXI010000009">
    <property type="protein sequence ID" value="KAL2068294.1"/>
    <property type="molecule type" value="Genomic_DNA"/>
</dbReference>
<keyword evidence="2 4" id="KW-0521">NADP</keyword>
<comment type="similarity">
    <text evidence="1 4">Belongs to the ketopantoate reductase family.</text>
</comment>
<comment type="caution">
    <text evidence="7">The sequence shown here is derived from an EMBL/GenBank/DDBJ whole genome shotgun (WGS) entry which is preliminary data.</text>
</comment>
<evidence type="ECO:0000313" key="7">
    <source>
        <dbReference type="EMBL" id="KAL2068294.1"/>
    </source>
</evidence>
<protein>
    <recommendedName>
        <fullName evidence="4">2-dehydropantoate 2-reductase</fullName>
        <ecNumber evidence="4">1.1.1.169</ecNumber>
    </recommendedName>
    <alternativeName>
        <fullName evidence="4">Ketopantoate reductase</fullName>
    </alternativeName>
</protein>
<dbReference type="Pfam" id="PF02558">
    <property type="entry name" value="ApbA"/>
    <property type="match status" value="1"/>
</dbReference>
<accession>A0ABR4CEA1</accession>
<evidence type="ECO:0000256" key="1">
    <source>
        <dbReference type="ARBA" id="ARBA00007870"/>
    </source>
</evidence>
<evidence type="ECO:0000313" key="8">
    <source>
        <dbReference type="Proteomes" id="UP001595075"/>
    </source>
</evidence>
<dbReference type="EC" id="1.1.1.169" evidence="4"/>
<dbReference type="SUPFAM" id="SSF48179">
    <property type="entry name" value="6-phosphogluconate dehydrogenase C-terminal domain-like"/>
    <property type="match status" value="1"/>
</dbReference>
<feature type="domain" description="Ketopantoate reductase C-terminal" evidence="6">
    <location>
        <begin position="191"/>
        <end position="315"/>
    </location>
</feature>
<dbReference type="PANTHER" id="PTHR21708:SF30">
    <property type="entry name" value="2-DEHYDROPANTOATE 2-REDUCTASE-RELATED"/>
    <property type="match status" value="1"/>
</dbReference>
<name>A0ABR4CEA1_9HELO</name>
<dbReference type="InterPro" id="IPR003710">
    <property type="entry name" value="ApbA"/>
</dbReference>
<dbReference type="PANTHER" id="PTHR21708">
    <property type="entry name" value="PROBABLE 2-DEHYDROPANTOATE 2-REDUCTASE"/>
    <property type="match status" value="1"/>
</dbReference>
<dbReference type="Gene3D" id="3.40.50.720">
    <property type="entry name" value="NAD(P)-binding Rossmann-like Domain"/>
    <property type="match status" value="1"/>
</dbReference>
<feature type="domain" description="Ketopantoate reductase N-terminal" evidence="5">
    <location>
        <begin position="5"/>
        <end position="162"/>
    </location>
</feature>
<evidence type="ECO:0000256" key="3">
    <source>
        <dbReference type="ARBA" id="ARBA00023002"/>
    </source>
</evidence>
<evidence type="ECO:0000256" key="2">
    <source>
        <dbReference type="ARBA" id="ARBA00022857"/>
    </source>
</evidence>
<proteinExistence type="inferred from homology"/>
<dbReference type="Pfam" id="PF08546">
    <property type="entry name" value="ApbA_C"/>
    <property type="match status" value="1"/>
</dbReference>
<reference evidence="7 8" key="1">
    <citation type="journal article" date="2024" name="Commun. Biol.">
        <title>Comparative genomic analysis of thermophilic fungi reveals convergent evolutionary adaptations and gene losses.</title>
        <authorList>
            <person name="Steindorff A.S."/>
            <person name="Aguilar-Pontes M.V."/>
            <person name="Robinson A.J."/>
            <person name="Andreopoulos B."/>
            <person name="LaButti K."/>
            <person name="Kuo A."/>
            <person name="Mondo S."/>
            <person name="Riley R."/>
            <person name="Otillar R."/>
            <person name="Haridas S."/>
            <person name="Lipzen A."/>
            <person name="Grimwood J."/>
            <person name="Schmutz J."/>
            <person name="Clum A."/>
            <person name="Reid I.D."/>
            <person name="Moisan M.C."/>
            <person name="Butler G."/>
            <person name="Nguyen T.T.M."/>
            <person name="Dewar K."/>
            <person name="Conant G."/>
            <person name="Drula E."/>
            <person name="Henrissat B."/>
            <person name="Hansel C."/>
            <person name="Singer S."/>
            <person name="Hutchinson M.I."/>
            <person name="de Vries R.P."/>
            <person name="Natvig D.O."/>
            <person name="Powell A.J."/>
            <person name="Tsang A."/>
            <person name="Grigoriev I.V."/>
        </authorList>
    </citation>
    <scope>NUCLEOTIDE SEQUENCE [LARGE SCALE GENOMIC DNA]</scope>
    <source>
        <strain evidence="7 8">CBS 494.80</strain>
    </source>
</reference>
<gene>
    <name evidence="7" type="ORF">VTL71DRAFT_16392</name>
</gene>
<dbReference type="NCBIfam" id="TIGR00745">
    <property type="entry name" value="apbA_panE"/>
    <property type="match status" value="1"/>
</dbReference>
<keyword evidence="8" id="KW-1185">Reference proteome</keyword>
<dbReference type="InterPro" id="IPR008927">
    <property type="entry name" value="6-PGluconate_DH-like_C_sf"/>
</dbReference>
<comment type="catalytic activity">
    <reaction evidence="4">
        <text>(R)-pantoate + NADP(+) = 2-dehydropantoate + NADPH + H(+)</text>
        <dbReference type="Rhea" id="RHEA:16233"/>
        <dbReference type="ChEBI" id="CHEBI:11561"/>
        <dbReference type="ChEBI" id="CHEBI:15378"/>
        <dbReference type="ChEBI" id="CHEBI:15980"/>
        <dbReference type="ChEBI" id="CHEBI:57783"/>
        <dbReference type="ChEBI" id="CHEBI:58349"/>
        <dbReference type="EC" id="1.1.1.169"/>
    </reaction>
</comment>
<dbReference type="InterPro" id="IPR013752">
    <property type="entry name" value="KPA_reductase"/>
</dbReference>
<dbReference type="InterPro" id="IPR051402">
    <property type="entry name" value="KPR-Related"/>
</dbReference>
<comment type="function">
    <text evidence="4">Catalyzes the NADPH-dependent reduction of ketopantoate into pantoic acid.</text>
</comment>
<dbReference type="Proteomes" id="UP001595075">
    <property type="component" value="Unassembled WGS sequence"/>
</dbReference>
<evidence type="ECO:0000256" key="4">
    <source>
        <dbReference type="RuleBase" id="RU362068"/>
    </source>
</evidence>
<dbReference type="InterPro" id="IPR013328">
    <property type="entry name" value="6PGD_dom2"/>
</dbReference>
<evidence type="ECO:0000259" key="6">
    <source>
        <dbReference type="Pfam" id="PF08546"/>
    </source>
</evidence>